<feature type="compositionally biased region" description="Gly residues" evidence="1">
    <location>
        <begin position="90"/>
        <end position="101"/>
    </location>
</feature>
<name>A0AAV4QIV1_9ARAC</name>
<evidence type="ECO:0000313" key="3">
    <source>
        <dbReference type="Proteomes" id="UP001054837"/>
    </source>
</evidence>
<evidence type="ECO:0000256" key="1">
    <source>
        <dbReference type="SAM" id="MobiDB-lite"/>
    </source>
</evidence>
<protein>
    <submittedName>
        <fullName evidence="2">Uncharacterized protein</fullName>
    </submittedName>
</protein>
<sequence>MEYSVGLLGWHWHKETALDCWSGRSPKLKCCSNVNCGEHSANFATNRLPNLCKRETHNGLAAQINRSIKRMNPIESPQNGPLSASDGYEGRSGGGSAFQIC</sequence>
<feature type="region of interest" description="Disordered" evidence="1">
    <location>
        <begin position="69"/>
        <end position="101"/>
    </location>
</feature>
<dbReference type="Proteomes" id="UP001054837">
    <property type="component" value="Unassembled WGS sequence"/>
</dbReference>
<dbReference type="AlphaFoldDB" id="A0AAV4QIV1"/>
<comment type="caution">
    <text evidence="2">The sequence shown here is derived from an EMBL/GenBank/DDBJ whole genome shotgun (WGS) entry which is preliminary data.</text>
</comment>
<organism evidence="2 3">
    <name type="scientific">Caerostris darwini</name>
    <dbReference type="NCBI Taxonomy" id="1538125"/>
    <lineage>
        <taxon>Eukaryota</taxon>
        <taxon>Metazoa</taxon>
        <taxon>Ecdysozoa</taxon>
        <taxon>Arthropoda</taxon>
        <taxon>Chelicerata</taxon>
        <taxon>Arachnida</taxon>
        <taxon>Araneae</taxon>
        <taxon>Araneomorphae</taxon>
        <taxon>Entelegynae</taxon>
        <taxon>Araneoidea</taxon>
        <taxon>Araneidae</taxon>
        <taxon>Caerostris</taxon>
    </lineage>
</organism>
<keyword evidence="3" id="KW-1185">Reference proteome</keyword>
<accession>A0AAV4QIV1</accession>
<proteinExistence type="predicted"/>
<reference evidence="2 3" key="1">
    <citation type="submission" date="2021-06" db="EMBL/GenBank/DDBJ databases">
        <title>Caerostris darwini draft genome.</title>
        <authorList>
            <person name="Kono N."/>
            <person name="Arakawa K."/>
        </authorList>
    </citation>
    <scope>NUCLEOTIDE SEQUENCE [LARGE SCALE GENOMIC DNA]</scope>
</reference>
<evidence type="ECO:0000313" key="2">
    <source>
        <dbReference type="EMBL" id="GIY09983.1"/>
    </source>
</evidence>
<gene>
    <name evidence="2" type="ORF">CDAR_448571</name>
</gene>
<dbReference type="EMBL" id="BPLQ01004695">
    <property type="protein sequence ID" value="GIY09983.1"/>
    <property type="molecule type" value="Genomic_DNA"/>
</dbReference>